<dbReference type="VEuPathDB" id="FungiDB:MELLADRAFT_84346"/>
<accession>F4RFF0</accession>
<protein>
    <submittedName>
        <fullName evidence="2">Uncharacterized protein</fullName>
    </submittedName>
</protein>
<dbReference type="AlphaFoldDB" id="F4RFF0"/>
<dbReference type="GeneID" id="18933449"/>
<dbReference type="Proteomes" id="UP000001072">
    <property type="component" value="Unassembled WGS sequence"/>
</dbReference>
<organism evidence="3">
    <name type="scientific">Melampsora larici-populina (strain 98AG31 / pathotype 3-4-7)</name>
    <name type="common">Poplar leaf rust fungus</name>
    <dbReference type="NCBI Taxonomy" id="747676"/>
    <lineage>
        <taxon>Eukaryota</taxon>
        <taxon>Fungi</taxon>
        <taxon>Dikarya</taxon>
        <taxon>Basidiomycota</taxon>
        <taxon>Pucciniomycotina</taxon>
        <taxon>Pucciniomycetes</taxon>
        <taxon>Pucciniales</taxon>
        <taxon>Melampsoraceae</taxon>
        <taxon>Melampsora</taxon>
    </lineage>
</organism>
<proteinExistence type="predicted"/>
<dbReference type="EMBL" id="GL883099">
    <property type="protein sequence ID" value="EGG08942.1"/>
    <property type="molecule type" value="Genomic_DNA"/>
</dbReference>
<evidence type="ECO:0000313" key="2">
    <source>
        <dbReference type="EMBL" id="EGG08942.1"/>
    </source>
</evidence>
<evidence type="ECO:0000313" key="3">
    <source>
        <dbReference type="Proteomes" id="UP000001072"/>
    </source>
</evidence>
<evidence type="ECO:0000256" key="1">
    <source>
        <dbReference type="SAM" id="MobiDB-lite"/>
    </source>
</evidence>
<dbReference type="InParanoid" id="F4RFF0"/>
<feature type="compositionally biased region" description="Polar residues" evidence="1">
    <location>
        <begin position="216"/>
        <end position="230"/>
    </location>
</feature>
<gene>
    <name evidence="2" type="ORF">MELLADRAFT_84346</name>
</gene>
<name>F4RFF0_MELLP</name>
<dbReference type="KEGG" id="mlr:MELLADRAFT_84346"/>
<feature type="region of interest" description="Disordered" evidence="1">
    <location>
        <begin position="290"/>
        <end position="316"/>
    </location>
</feature>
<dbReference type="RefSeq" id="XP_007407916.1">
    <property type="nucleotide sequence ID" value="XM_007407854.1"/>
</dbReference>
<feature type="region of interest" description="Disordered" evidence="1">
    <location>
        <begin position="213"/>
        <end position="273"/>
    </location>
</feature>
<dbReference type="HOGENOM" id="CLU_059961_0_0_1"/>
<keyword evidence="3" id="KW-1185">Reference proteome</keyword>
<sequence>MSNVARRSQPAYASGVFEVTEEIASTLVAQSGLRTVHSGINCSGINGQTAFEHPILLSAYSGLGINLNVSEMYALKCKIIAPNNATPPHFIHEMSHNIHIGNSETFPGNLVDNTSIHSIGVITDRRTVVEEQHGGTPTTVVIVRHTDWDPTSSGNVEFNIEYWCRPVRNLIKCQNLFQLGRELTITGFITDRDMTRHMLQVDVYSVSVATGHENINAPTTGGATGQSRTTRAGRVRLPRPSGSNTPMSSPARTGSGGTASGSVQSSPDPPVVAQLDAACLTGILEELEPTAEVADENVNPRARSSANSLGKRPRGQ</sequence>
<reference evidence="3" key="1">
    <citation type="journal article" date="2011" name="Proc. Natl. Acad. Sci. U.S.A.">
        <title>Obligate biotrophy features unraveled by the genomic analysis of rust fungi.</title>
        <authorList>
            <person name="Duplessis S."/>
            <person name="Cuomo C.A."/>
            <person name="Lin Y.-C."/>
            <person name="Aerts A."/>
            <person name="Tisserant E."/>
            <person name="Veneault-Fourrey C."/>
            <person name="Joly D.L."/>
            <person name="Hacquard S."/>
            <person name="Amselem J."/>
            <person name="Cantarel B.L."/>
            <person name="Chiu R."/>
            <person name="Coutinho P.M."/>
            <person name="Feau N."/>
            <person name="Field M."/>
            <person name="Frey P."/>
            <person name="Gelhaye E."/>
            <person name="Goldberg J."/>
            <person name="Grabherr M.G."/>
            <person name="Kodira C.D."/>
            <person name="Kohler A."/>
            <person name="Kuees U."/>
            <person name="Lindquist E.A."/>
            <person name="Lucas S.M."/>
            <person name="Mago R."/>
            <person name="Mauceli E."/>
            <person name="Morin E."/>
            <person name="Murat C."/>
            <person name="Pangilinan J.L."/>
            <person name="Park R."/>
            <person name="Pearson M."/>
            <person name="Quesneville H."/>
            <person name="Rouhier N."/>
            <person name="Sakthikumar S."/>
            <person name="Salamov A.A."/>
            <person name="Schmutz J."/>
            <person name="Selles B."/>
            <person name="Shapiro H."/>
            <person name="Tanguay P."/>
            <person name="Tuskan G.A."/>
            <person name="Henrissat B."/>
            <person name="Van de Peer Y."/>
            <person name="Rouze P."/>
            <person name="Ellis J.G."/>
            <person name="Dodds P.N."/>
            <person name="Schein J.E."/>
            <person name="Zhong S."/>
            <person name="Hamelin R.C."/>
            <person name="Grigoriev I.V."/>
            <person name="Szabo L.J."/>
            <person name="Martin F."/>
        </authorList>
    </citation>
    <scope>NUCLEOTIDE SEQUENCE [LARGE SCALE GENOMIC DNA]</scope>
    <source>
        <strain evidence="3">98AG31 / pathotype 3-4-7</strain>
    </source>
</reference>
<dbReference type="OrthoDB" id="2504760at2759"/>